<sequence>MKHSCLFLLLVCLIGGFVLLSGCTTSPGIPNVTPPLTPAPPTMGDPASCTRDADCVPSQCCHPESCVNIQYKPDCSAVLCSAACLGPLDCGAGHCRCNDGKCQVVSGPGPVLPGQATLIIAVKDAPKVRDGGTINRLLLTISEVSVQKAAPNQTITQSDEEVEPAESYDTDTAGWITVMNETQTVDLLQFVNVSRVLGRKTLDAGTYTQIRLKIDSGTITVDDTDYPLIVPSGVLKLNRGFVLIPNETRMLTLDFNAERSVVRTGSDKYLLKPVIAVISERA</sequence>
<feature type="domain" description="DUF4382" evidence="1">
    <location>
        <begin position="115"/>
        <end position="273"/>
    </location>
</feature>
<dbReference type="Pfam" id="PF14321">
    <property type="entry name" value="DUF4382"/>
    <property type="match status" value="1"/>
</dbReference>
<keyword evidence="2" id="KW-0449">Lipoprotein</keyword>
<evidence type="ECO:0000259" key="1">
    <source>
        <dbReference type="Pfam" id="PF14321"/>
    </source>
</evidence>
<protein>
    <submittedName>
        <fullName evidence="2">Putative lipoprotein</fullName>
    </submittedName>
</protein>
<reference evidence="2" key="1">
    <citation type="journal article" date="2015" name="Proc. Natl. Acad. Sci. U.S.A.">
        <title>Networks of energetic and metabolic interactions define dynamics in microbial communities.</title>
        <authorList>
            <person name="Embree M."/>
            <person name="Liu J.K."/>
            <person name="Al-Bassam M.M."/>
            <person name="Zengler K."/>
        </authorList>
    </citation>
    <scope>NUCLEOTIDE SEQUENCE</scope>
</reference>
<evidence type="ECO:0000313" key="2">
    <source>
        <dbReference type="EMBL" id="KUG15739.1"/>
    </source>
</evidence>
<dbReference type="AlphaFoldDB" id="A0A0W8F4C8"/>
<name>A0A0W8F4C8_9ZZZZ</name>
<organism evidence="2">
    <name type="scientific">hydrocarbon metagenome</name>
    <dbReference type="NCBI Taxonomy" id="938273"/>
    <lineage>
        <taxon>unclassified sequences</taxon>
        <taxon>metagenomes</taxon>
        <taxon>ecological metagenomes</taxon>
    </lineage>
</organism>
<dbReference type="InterPro" id="IPR025491">
    <property type="entry name" value="DUF4382"/>
</dbReference>
<comment type="caution">
    <text evidence="2">The sequence shown here is derived from an EMBL/GenBank/DDBJ whole genome shotgun (WGS) entry which is preliminary data.</text>
</comment>
<proteinExistence type="predicted"/>
<accession>A0A0W8F4C8</accession>
<dbReference type="PROSITE" id="PS51257">
    <property type="entry name" value="PROKAR_LIPOPROTEIN"/>
    <property type="match status" value="1"/>
</dbReference>
<dbReference type="EMBL" id="LNQE01001536">
    <property type="protein sequence ID" value="KUG15739.1"/>
    <property type="molecule type" value="Genomic_DNA"/>
</dbReference>
<gene>
    <name evidence="2" type="ORF">ASZ90_014606</name>
</gene>